<sequence length="69" mass="7840">MGLLNVFGDWIEKRNVRRVEICKSQGMCPECQGKGFNMLGTEVYMLNSSYYHCAGCNGSGTYFDWVENT</sequence>
<dbReference type="AlphaFoldDB" id="A0A0B0ILP0"/>
<dbReference type="Proteomes" id="UP000030832">
    <property type="component" value="Unassembled WGS sequence"/>
</dbReference>
<comment type="caution">
    <text evidence="1">The sequence shown here is derived from an EMBL/GenBank/DDBJ whole genome shotgun (WGS) entry which is preliminary data.</text>
</comment>
<dbReference type="EMBL" id="JRJU01000008">
    <property type="protein sequence ID" value="KHF40586.1"/>
    <property type="molecule type" value="Genomic_DNA"/>
</dbReference>
<dbReference type="STRING" id="333138.LQ50_08685"/>
<organism evidence="1 2">
    <name type="scientific">Halalkalibacter okhensis</name>
    <dbReference type="NCBI Taxonomy" id="333138"/>
    <lineage>
        <taxon>Bacteria</taxon>
        <taxon>Bacillati</taxon>
        <taxon>Bacillota</taxon>
        <taxon>Bacilli</taxon>
        <taxon>Bacillales</taxon>
        <taxon>Bacillaceae</taxon>
        <taxon>Halalkalibacter</taxon>
    </lineage>
</organism>
<dbReference type="OrthoDB" id="2882832at2"/>
<keyword evidence="2" id="KW-1185">Reference proteome</keyword>
<gene>
    <name evidence="1" type="ORF">LQ50_08685</name>
</gene>
<dbReference type="RefSeq" id="WP_034627988.1">
    <property type="nucleotide sequence ID" value="NZ_JRJU01000008.1"/>
</dbReference>
<protein>
    <recommendedName>
        <fullName evidence="3">Methionine aminopeptidase</fullName>
    </recommendedName>
</protein>
<name>A0A0B0ILP0_9BACI</name>
<proteinExistence type="predicted"/>
<evidence type="ECO:0000313" key="2">
    <source>
        <dbReference type="Proteomes" id="UP000030832"/>
    </source>
</evidence>
<evidence type="ECO:0008006" key="3">
    <source>
        <dbReference type="Google" id="ProtNLM"/>
    </source>
</evidence>
<reference evidence="1 2" key="1">
    <citation type="submission" date="2014-09" db="EMBL/GenBank/DDBJ databases">
        <title>Genome sequencing and annotation of Bacillus Okhensis strain Kh10-101T.</title>
        <authorList>
            <person name="Prakash J.S."/>
        </authorList>
    </citation>
    <scope>NUCLEOTIDE SEQUENCE [LARGE SCALE GENOMIC DNA]</scope>
    <source>
        <strain evidence="2">Kh10-101T</strain>
    </source>
</reference>
<accession>A0A0B0ILP0</accession>
<evidence type="ECO:0000313" key="1">
    <source>
        <dbReference type="EMBL" id="KHF40586.1"/>
    </source>
</evidence>
<dbReference type="InterPro" id="IPR036410">
    <property type="entry name" value="HSP_DnaJ_Cys-rich_dom_sf"/>
</dbReference>
<dbReference type="SUPFAM" id="SSF57938">
    <property type="entry name" value="DnaJ/Hsp40 cysteine-rich domain"/>
    <property type="match status" value="1"/>
</dbReference>